<organism evidence="1 2">
    <name type="scientific">Malassezia japonica</name>
    <dbReference type="NCBI Taxonomy" id="223818"/>
    <lineage>
        <taxon>Eukaryota</taxon>
        <taxon>Fungi</taxon>
        <taxon>Dikarya</taxon>
        <taxon>Basidiomycota</taxon>
        <taxon>Ustilaginomycotina</taxon>
        <taxon>Malasseziomycetes</taxon>
        <taxon>Malasseziales</taxon>
        <taxon>Malasseziaceae</taxon>
        <taxon>Malassezia</taxon>
    </lineage>
</organism>
<keyword evidence="2" id="KW-1185">Reference proteome</keyword>
<accession>A0AAF0EV53</accession>
<gene>
    <name evidence="1" type="ORF">MJAP1_000394</name>
</gene>
<dbReference type="InterPro" id="IPR019410">
    <property type="entry name" value="Methyltransf_16"/>
</dbReference>
<dbReference type="InterPro" id="IPR029063">
    <property type="entry name" value="SAM-dependent_MTases_sf"/>
</dbReference>
<dbReference type="Gene3D" id="3.40.50.150">
    <property type="entry name" value="Vaccinia Virus protein VP39"/>
    <property type="match status" value="1"/>
</dbReference>
<sequence>MVPAQAEAAATLPPTAALPRLRREPGLGAVEDALAYLECLYAPRVGWPEELNDRLEAMSADATERAYAIDWLTRLLASELAWLEDDVPRRVAYERAATLLTGCTSALESGDVVREFAFPLDGAPTLCLEVRDASLPPSDAHSKQGAAEAAAAVGVQTYASSVIMSDWLVTDLGFFHAAFRGAPCKEPFTIVELGAGTGIVGMVAARILAERGTPKAKVYITDYHADVMANLQYNLDTYLFPDPSMAERVDVVCEPLDWRALHAQLHPDAAADGVACRLPPPQSASLLLAADVVYDPMHATWLLGAIVYLLRQPDTDPDARAHILVPVRSAGRLAGLYATIDTAIAACAAPHNGYVLTTLSQRTLPRRRGLGRDDEGKYIWTELGWTT</sequence>
<dbReference type="Pfam" id="PF10294">
    <property type="entry name" value="Methyltransf_16"/>
    <property type="match status" value="1"/>
</dbReference>
<dbReference type="GO" id="GO:0008757">
    <property type="term" value="F:S-adenosylmethionine-dependent methyltransferase activity"/>
    <property type="evidence" value="ECO:0007669"/>
    <property type="project" value="UniProtKB-ARBA"/>
</dbReference>
<proteinExistence type="predicted"/>
<dbReference type="AlphaFoldDB" id="A0AAF0EV53"/>
<dbReference type="SUPFAM" id="SSF53335">
    <property type="entry name" value="S-adenosyl-L-methionine-dependent methyltransferases"/>
    <property type="match status" value="1"/>
</dbReference>
<dbReference type="Proteomes" id="UP001217754">
    <property type="component" value="Chromosome 1"/>
</dbReference>
<protein>
    <submittedName>
        <fullName evidence="1">Uncharacterized protein</fullName>
    </submittedName>
</protein>
<evidence type="ECO:0000313" key="1">
    <source>
        <dbReference type="EMBL" id="WFD37450.1"/>
    </source>
</evidence>
<dbReference type="GeneID" id="85224043"/>
<dbReference type="PANTHER" id="PTHR14614:SF147">
    <property type="entry name" value="S-ADENOSYLMETHIONINE-DEPENDENT METHYLTRANSFERASE OF THE SEVEN BETA-STRAND FAMILY"/>
    <property type="match status" value="1"/>
</dbReference>
<dbReference type="RefSeq" id="XP_060120347.1">
    <property type="nucleotide sequence ID" value="XM_060264364.1"/>
</dbReference>
<dbReference type="CDD" id="cd02440">
    <property type="entry name" value="AdoMet_MTases"/>
    <property type="match status" value="1"/>
</dbReference>
<evidence type="ECO:0000313" key="2">
    <source>
        <dbReference type="Proteomes" id="UP001217754"/>
    </source>
</evidence>
<reference evidence="1" key="1">
    <citation type="submission" date="2023-03" db="EMBL/GenBank/DDBJ databases">
        <title>Mating type loci evolution in Malassezia.</title>
        <authorList>
            <person name="Coelho M.A."/>
        </authorList>
    </citation>
    <scope>NUCLEOTIDE SEQUENCE</scope>
    <source>
        <strain evidence="1">CBS 9431</strain>
    </source>
</reference>
<dbReference type="PANTHER" id="PTHR14614">
    <property type="entry name" value="HEPATOCELLULAR CARCINOMA-ASSOCIATED ANTIGEN"/>
    <property type="match status" value="1"/>
</dbReference>
<name>A0AAF0EV53_9BASI</name>
<dbReference type="EMBL" id="CP119958">
    <property type="protein sequence ID" value="WFD37450.1"/>
    <property type="molecule type" value="Genomic_DNA"/>
</dbReference>